<dbReference type="EMBL" id="UOGD01000073">
    <property type="protein sequence ID" value="VAX17261.1"/>
    <property type="molecule type" value="Genomic_DNA"/>
</dbReference>
<dbReference type="AlphaFoldDB" id="A0A3B1BRT6"/>
<dbReference type="InterPro" id="IPR005797">
    <property type="entry name" value="Cyt_b/b6_N"/>
</dbReference>
<feature type="transmembrane region" description="Helical" evidence="1">
    <location>
        <begin position="306"/>
        <end position="327"/>
    </location>
</feature>
<dbReference type="InterPro" id="IPR016174">
    <property type="entry name" value="Di-haem_cyt_TM"/>
</dbReference>
<keyword evidence="1" id="KW-1133">Transmembrane helix</keyword>
<dbReference type="Pfam" id="PF00033">
    <property type="entry name" value="Cytochrome_B"/>
    <property type="match status" value="1"/>
</dbReference>
<dbReference type="GO" id="GO:0016491">
    <property type="term" value="F:oxidoreductase activity"/>
    <property type="evidence" value="ECO:0007669"/>
    <property type="project" value="InterPro"/>
</dbReference>
<dbReference type="SUPFAM" id="SSF81342">
    <property type="entry name" value="Transmembrane di-heme cytochromes"/>
    <property type="match status" value="1"/>
</dbReference>
<dbReference type="Gene3D" id="1.20.810.10">
    <property type="entry name" value="Cytochrome Bc1 Complex, Chain C"/>
    <property type="match status" value="1"/>
</dbReference>
<dbReference type="PANTHER" id="PTHR19271:SF16">
    <property type="entry name" value="CYTOCHROME B"/>
    <property type="match status" value="1"/>
</dbReference>
<dbReference type="PROSITE" id="PS51002">
    <property type="entry name" value="CYTB_NTER"/>
    <property type="match status" value="1"/>
</dbReference>
<proteinExistence type="predicted"/>
<reference evidence="3" key="1">
    <citation type="submission" date="2018-06" db="EMBL/GenBank/DDBJ databases">
        <authorList>
            <person name="Zhirakovskaya E."/>
        </authorList>
    </citation>
    <scope>NUCLEOTIDE SEQUENCE</scope>
</reference>
<name>A0A3B1BRT6_9ZZZZ</name>
<dbReference type="GO" id="GO:0016020">
    <property type="term" value="C:membrane"/>
    <property type="evidence" value="ECO:0007669"/>
    <property type="project" value="InterPro"/>
</dbReference>
<keyword evidence="1" id="KW-0812">Transmembrane</keyword>
<evidence type="ECO:0000313" key="3">
    <source>
        <dbReference type="EMBL" id="VAX17261.1"/>
    </source>
</evidence>
<gene>
    <name evidence="3" type="ORF">MNBD_IGNAVI01-576</name>
</gene>
<organism evidence="3">
    <name type="scientific">hydrothermal vent metagenome</name>
    <dbReference type="NCBI Taxonomy" id="652676"/>
    <lineage>
        <taxon>unclassified sequences</taxon>
        <taxon>metagenomes</taxon>
        <taxon>ecological metagenomes</taxon>
    </lineage>
</organism>
<feature type="transmembrane region" description="Helical" evidence="1">
    <location>
        <begin position="28"/>
        <end position="54"/>
    </location>
</feature>
<protein>
    <recommendedName>
        <fullName evidence="2">Cytochrome b/b6 N-terminal region profile domain-containing protein</fullName>
    </recommendedName>
</protein>
<feature type="transmembrane region" description="Helical" evidence="1">
    <location>
        <begin position="180"/>
        <end position="201"/>
    </location>
</feature>
<evidence type="ECO:0000256" key="1">
    <source>
        <dbReference type="SAM" id="Phobius"/>
    </source>
</evidence>
<feature type="transmembrane region" description="Helical" evidence="1">
    <location>
        <begin position="113"/>
        <end position="133"/>
    </location>
</feature>
<dbReference type="GO" id="GO:0022904">
    <property type="term" value="P:respiratory electron transport chain"/>
    <property type="evidence" value="ECO:0007669"/>
    <property type="project" value="InterPro"/>
</dbReference>
<feature type="domain" description="Cytochrome b/b6 N-terminal region profile" evidence="2">
    <location>
        <begin position="1"/>
        <end position="205"/>
    </location>
</feature>
<evidence type="ECO:0000259" key="2">
    <source>
        <dbReference type="PROSITE" id="PS51002"/>
    </source>
</evidence>
<sequence length="336" mass="38304">MSDNNKQNETGWNFSDFNYPVPEHSKKFGYTIGGITLIGFVLLIITGVIMAFFITPTVDQARNSVLELASNPLGFWLRSFHRWLAEAVMFLIILHMSRIIFTGSYRGRRKINWFFGIALFLITFIFFFSGTVIKWDQEGYEAYQHSIEAIELMPIFGSLLAEFIGGAAVVMRMFVTHTLVLPLILFIFLIPHLILVKLNGLSPLPGKKSIRTITFYDHVKKIFAWSSVIYGFIGYLAMQFPAILYPGPYSGVEITKPPWLFLVLYQFEDWLGISTLIILPLVIVLGLVLIPFIDSRQDDFSLTRKVVIWGYIIVVAIFITFIINVAISPPVQHLSM</sequence>
<feature type="transmembrane region" description="Helical" evidence="1">
    <location>
        <begin position="83"/>
        <end position="101"/>
    </location>
</feature>
<feature type="transmembrane region" description="Helical" evidence="1">
    <location>
        <begin position="222"/>
        <end position="244"/>
    </location>
</feature>
<dbReference type="InterPro" id="IPR027387">
    <property type="entry name" value="Cytb/b6-like_sf"/>
</dbReference>
<feature type="transmembrane region" description="Helical" evidence="1">
    <location>
        <begin position="270"/>
        <end position="294"/>
    </location>
</feature>
<accession>A0A3B1BRT6</accession>
<dbReference type="PANTHER" id="PTHR19271">
    <property type="entry name" value="CYTOCHROME B"/>
    <property type="match status" value="1"/>
</dbReference>
<dbReference type="GO" id="GO:0009055">
    <property type="term" value="F:electron transfer activity"/>
    <property type="evidence" value="ECO:0007669"/>
    <property type="project" value="InterPro"/>
</dbReference>
<keyword evidence="1" id="KW-0472">Membrane</keyword>